<dbReference type="GO" id="GO:0008270">
    <property type="term" value="F:zinc ion binding"/>
    <property type="evidence" value="ECO:0007669"/>
    <property type="project" value="UniProtKB-KW"/>
</dbReference>
<comment type="pathway">
    <text evidence="3">Protein modification; protein ubiquitination.</text>
</comment>
<dbReference type="Pfam" id="PF13639">
    <property type="entry name" value="zf-RING_2"/>
    <property type="match status" value="1"/>
</dbReference>
<keyword evidence="5" id="KW-0808">Transferase</keyword>
<dbReference type="Gramene" id="Kaladp0003s0007.1.v1.1">
    <property type="protein sequence ID" value="Kaladp0003s0007.1.v1.1"/>
    <property type="gene ID" value="Kaladp0003s0007.v1.1"/>
</dbReference>
<evidence type="ECO:0000256" key="12">
    <source>
        <dbReference type="ARBA" id="ARBA00022989"/>
    </source>
</evidence>
<dbReference type="Proteomes" id="UP000594263">
    <property type="component" value="Unplaced"/>
</dbReference>
<evidence type="ECO:0000256" key="7">
    <source>
        <dbReference type="ARBA" id="ARBA00022723"/>
    </source>
</evidence>
<evidence type="ECO:0000256" key="14">
    <source>
        <dbReference type="ARBA" id="ARBA00024209"/>
    </source>
</evidence>
<organism evidence="19 20">
    <name type="scientific">Kalanchoe fedtschenkoi</name>
    <name type="common">Lavender scallops</name>
    <name type="synonym">South American air plant</name>
    <dbReference type="NCBI Taxonomy" id="63787"/>
    <lineage>
        <taxon>Eukaryota</taxon>
        <taxon>Viridiplantae</taxon>
        <taxon>Streptophyta</taxon>
        <taxon>Embryophyta</taxon>
        <taxon>Tracheophyta</taxon>
        <taxon>Spermatophyta</taxon>
        <taxon>Magnoliopsida</taxon>
        <taxon>eudicotyledons</taxon>
        <taxon>Gunneridae</taxon>
        <taxon>Pentapetalae</taxon>
        <taxon>Saxifragales</taxon>
        <taxon>Crassulaceae</taxon>
        <taxon>Kalanchoe</taxon>
    </lineage>
</organism>
<evidence type="ECO:0000256" key="11">
    <source>
        <dbReference type="ARBA" id="ARBA00022833"/>
    </source>
</evidence>
<evidence type="ECO:0000256" key="5">
    <source>
        <dbReference type="ARBA" id="ARBA00022679"/>
    </source>
</evidence>
<proteinExistence type="inferred from homology"/>
<evidence type="ECO:0000256" key="2">
    <source>
        <dbReference type="ARBA" id="ARBA00004167"/>
    </source>
</evidence>
<feature type="signal peptide" evidence="17">
    <location>
        <begin position="1"/>
        <end position="21"/>
    </location>
</feature>
<evidence type="ECO:0000256" key="1">
    <source>
        <dbReference type="ARBA" id="ARBA00000900"/>
    </source>
</evidence>
<comment type="subcellular location">
    <subcellularLocation>
        <location evidence="2">Membrane</location>
        <topology evidence="2">Single-pass membrane protein</topology>
    </subcellularLocation>
</comment>
<dbReference type="EC" id="2.3.2.27" evidence="4"/>
<evidence type="ECO:0000256" key="10">
    <source>
        <dbReference type="ARBA" id="ARBA00022786"/>
    </source>
</evidence>
<feature type="transmembrane region" description="Helical" evidence="16">
    <location>
        <begin position="236"/>
        <end position="254"/>
    </location>
</feature>
<sequence length="359" mass="39924">MGKLFACIFIFITSLLRPSTCSTDDRCSTPSCNPDKEFFRIHFPFRLPQLQSNTRCGFDDNFTLSCGPNKETLLHLPNAGSFAIETIGYYDQTLFITDPGNCLPRRVFDGFSLSGSPFEISYSYHSQSSYTYYNCTSGSIRHYTDYVPCMSGDNYTVLLLPGGPQNVPNCTRIKTVLSAPEMSYGFRQNWMAQLNWYWPSCQACLSRLGVCGLKSHSNSVVCHSTKEHGLSDGAKYGLILGISIPVFFIIVILVHSWGRSSEVQQPPGQTQLVQSQAASHLVGLDGPTIESYPKFALGQNDALLEPSIGPCSICLCEYKPNDVLRTIPDCNHYFHSDCVDEWLKLNATCPVCRKMPDAS</sequence>
<dbReference type="Gene3D" id="3.30.40.10">
    <property type="entry name" value="Zinc/RING finger domain, C3HC4 (zinc finger)"/>
    <property type="match status" value="1"/>
</dbReference>
<feature type="chain" id="PRO_5029648943" description="RING-type E3 ubiquitin transferase" evidence="17">
    <location>
        <begin position="22"/>
        <end position="359"/>
    </location>
</feature>
<evidence type="ECO:0000256" key="15">
    <source>
        <dbReference type="PROSITE-ProRule" id="PRU00175"/>
    </source>
</evidence>
<dbReference type="GO" id="GO:0061630">
    <property type="term" value="F:ubiquitin protein ligase activity"/>
    <property type="evidence" value="ECO:0007669"/>
    <property type="project" value="UniProtKB-EC"/>
</dbReference>
<evidence type="ECO:0000256" key="9">
    <source>
        <dbReference type="ARBA" id="ARBA00022771"/>
    </source>
</evidence>
<reference evidence="19" key="1">
    <citation type="submission" date="2021-01" db="UniProtKB">
        <authorList>
            <consortium name="EnsemblPlants"/>
        </authorList>
    </citation>
    <scope>IDENTIFICATION</scope>
</reference>
<dbReference type="OMA" id="SAPVIPC"/>
<evidence type="ECO:0000313" key="19">
    <source>
        <dbReference type="EnsemblPlants" id="Kaladp0003s0007.1.v1.1"/>
    </source>
</evidence>
<keyword evidence="9 15" id="KW-0863">Zinc-finger</keyword>
<keyword evidence="12 16" id="KW-1133">Transmembrane helix</keyword>
<comment type="catalytic activity">
    <reaction evidence="1">
        <text>S-ubiquitinyl-[E2 ubiquitin-conjugating enzyme]-L-cysteine + [acceptor protein]-L-lysine = [E2 ubiquitin-conjugating enzyme]-L-cysteine + N(6)-ubiquitinyl-[acceptor protein]-L-lysine.</text>
        <dbReference type="EC" id="2.3.2.27"/>
    </reaction>
</comment>
<dbReference type="Pfam" id="PF13947">
    <property type="entry name" value="GUB_WAK_bind"/>
    <property type="match status" value="1"/>
</dbReference>
<evidence type="ECO:0000256" key="16">
    <source>
        <dbReference type="SAM" id="Phobius"/>
    </source>
</evidence>
<name>A0A7N0R9H7_KALFE</name>
<dbReference type="PANTHER" id="PTHR46279">
    <property type="entry name" value="RING/U-BOX SUPERFAMILY PROTEIN"/>
    <property type="match status" value="1"/>
</dbReference>
<keyword evidence="7" id="KW-0479">Metal-binding</keyword>
<dbReference type="EnsemblPlants" id="Kaladp0003s0007.1.v1.1">
    <property type="protein sequence ID" value="Kaladp0003s0007.1.v1.1"/>
    <property type="gene ID" value="Kaladp0003s0007.v1.1"/>
</dbReference>
<comment type="similarity">
    <text evidence="14">Belongs to the RING-type zinc finger family. ATL subfamily.</text>
</comment>
<keyword evidence="6 16" id="KW-0812">Transmembrane</keyword>
<keyword evidence="8 17" id="KW-0732">Signal</keyword>
<dbReference type="InterPro" id="IPR001841">
    <property type="entry name" value="Znf_RING"/>
</dbReference>
<dbReference type="SUPFAM" id="SSF57850">
    <property type="entry name" value="RING/U-box"/>
    <property type="match status" value="1"/>
</dbReference>
<evidence type="ECO:0000313" key="20">
    <source>
        <dbReference type="Proteomes" id="UP000594263"/>
    </source>
</evidence>
<keyword evidence="10" id="KW-0833">Ubl conjugation pathway</keyword>
<evidence type="ECO:0000256" key="8">
    <source>
        <dbReference type="ARBA" id="ARBA00022729"/>
    </source>
</evidence>
<evidence type="ECO:0000256" key="3">
    <source>
        <dbReference type="ARBA" id="ARBA00004906"/>
    </source>
</evidence>
<evidence type="ECO:0000256" key="17">
    <source>
        <dbReference type="SAM" id="SignalP"/>
    </source>
</evidence>
<evidence type="ECO:0000256" key="6">
    <source>
        <dbReference type="ARBA" id="ARBA00022692"/>
    </source>
</evidence>
<evidence type="ECO:0000259" key="18">
    <source>
        <dbReference type="PROSITE" id="PS50089"/>
    </source>
</evidence>
<dbReference type="GO" id="GO:0016020">
    <property type="term" value="C:membrane"/>
    <property type="evidence" value="ECO:0007669"/>
    <property type="project" value="UniProtKB-SubCell"/>
</dbReference>
<dbReference type="InterPro" id="IPR025287">
    <property type="entry name" value="WAK_GUB"/>
</dbReference>
<dbReference type="InterPro" id="IPR046948">
    <property type="entry name" value="ATL20-22-like"/>
</dbReference>
<dbReference type="SMART" id="SM00184">
    <property type="entry name" value="RING"/>
    <property type="match status" value="1"/>
</dbReference>
<dbReference type="PANTHER" id="PTHR46279:SF31">
    <property type="entry name" value="RING-H2 FINGER PROTEIN ATL20-LIKE ISOFORM X1"/>
    <property type="match status" value="1"/>
</dbReference>
<dbReference type="GO" id="GO:0030247">
    <property type="term" value="F:polysaccharide binding"/>
    <property type="evidence" value="ECO:0007669"/>
    <property type="project" value="InterPro"/>
</dbReference>
<keyword evidence="20" id="KW-1185">Reference proteome</keyword>
<keyword evidence="11" id="KW-0862">Zinc</keyword>
<dbReference type="PROSITE" id="PS50089">
    <property type="entry name" value="ZF_RING_2"/>
    <property type="match status" value="1"/>
</dbReference>
<dbReference type="AlphaFoldDB" id="A0A7N0R9H7"/>
<accession>A0A7N0R9H7</accession>
<protein>
    <recommendedName>
        <fullName evidence="4">RING-type E3 ubiquitin transferase</fullName>
        <ecNumber evidence="4">2.3.2.27</ecNumber>
    </recommendedName>
</protein>
<evidence type="ECO:0000256" key="4">
    <source>
        <dbReference type="ARBA" id="ARBA00012483"/>
    </source>
</evidence>
<dbReference type="CDD" id="cd16461">
    <property type="entry name" value="RING-H2_EL5-like"/>
    <property type="match status" value="1"/>
</dbReference>
<feature type="domain" description="RING-type" evidence="18">
    <location>
        <begin position="311"/>
        <end position="353"/>
    </location>
</feature>
<dbReference type="InterPro" id="IPR013083">
    <property type="entry name" value="Znf_RING/FYVE/PHD"/>
</dbReference>
<keyword evidence="13 16" id="KW-0472">Membrane</keyword>
<evidence type="ECO:0000256" key="13">
    <source>
        <dbReference type="ARBA" id="ARBA00023136"/>
    </source>
</evidence>